<keyword evidence="2" id="KW-0597">Phosphoprotein</keyword>
<dbReference type="InterPro" id="IPR001932">
    <property type="entry name" value="PPM-type_phosphatase-like_dom"/>
</dbReference>
<evidence type="ECO:0000313" key="4">
    <source>
        <dbReference type="EMBL" id="MFC5289937.1"/>
    </source>
</evidence>
<dbReference type="InterPro" id="IPR052016">
    <property type="entry name" value="Bact_Sigma-Reg"/>
</dbReference>
<dbReference type="EMBL" id="JBHSKF010000013">
    <property type="protein sequence ID" value="MFC5289937.1"/>
    <property type="molecule type" value="Genomic_DNA"/>
</dbReference>
<evidence type="ECO:0000256" key="2">
    <source>
        <dbReference type="PROSITE-ProRule" id="PRU00169"/>
    </source>
</evidence>
<organism evidence="4 5">
    <name type="scientific">Actinokineospora guangxiensis</name>
    <dbReference type="NCBI Taxonomy" id="1490288"/>
    <lineage>
        <taxon>Bacteria</taxon>
        <taxon>Bacillati</taxon>
        <taxon>Actinomycetota</taxon>
        <taxon>Actinomycetes</taxon>
        <taxon>Pseudonocardiales</taxon>
        <taxon>Pseudonocardiaceae</taxon>
        <taxon>Actinokineospora</taxon>
    </lineage>
</organism>
<evidence type="ECO:0000256" key="1">
    <source>
        <dbReference type="ARBA" id="ARBA00022801"/>
    </source>
</evidence>
<dbReference type="Gene3D" id="3.60.40.10">
    <property type="entry name" value="PPM-type phosphatase domain"/>
    <property type="match status" value="1"/>
</dbReference>
<accession>A0ABW0ERC5</accession>
<dbReference type="PROSITE" id="PS50110">
    <property type="entry name" value="RESPONSE_REGULATORY"/>
    <property type="match status" value="1"/>
</dbReference>
<dbReference type="InterPro" id="IPR036457">
    <property type="entry name" value="PPM-type-like_dom_sf"/>
</dbReference>
<dbReference type="SMART" id="SM00448">
    <property type="entry name" value="REC"/>
    <property type="match status" value="1"/>
</dbReference>
<dbReference type="InterPro" id="IPR001789">
    <property type="entry name" value="Sig_transdc_resp-reg_receiver"/>
</dbReference>
<evidence type="ECO:0000313" key="5">
    <source>
        <dbReference type="Proteomes" id="UP001596157"/>
    </source>
</evidence>
<dbReference type="SUPFAM" id="SSF81606">
    <property type="entry name" value="PP2C-like"/>
    <property type="match status" value="1"/>
</dbReference>
<evidence type="ECO:0000259" key="3">
    <source>
        <dbReference type="PROSITE" id="PS50110"/>
    </source>
</evidence>
<dbReference type="InterPro" id="IPR011006">
    <property type="entry name" value="CheY-like_superfamily"/>
</dbReference>
<dbReference type="SMART" id="SM00331">
    <property type="entry name" value="PP2C_SIG"/>
    <property type="match status" value="1"/>
</dbReference>
<proteinExistence type="predicted"/>
<comment type="caution">
    <text evidence="4">The sequence shown here is derived from an EMBL/GenBank/DDBJ whole genome shotgun (WGS) entry which is preliminary data.</text>
</comment>
<reference evidence="5" key="1">
    <citation type="journal article" date="2019" name="Int. J. Syst. Evol. Microbiol.">
        <title>The Global Catalogue of Microorganisms (GCM) 10K type strain sequencing project: providing services to taxonomists for standard genome sequencing and annotation.</title>
        <authorList>
            <consortium name="The Broad Institute Genomics Platform"/>
            <consortium name="The Broad Institute Genome Sequencing Center for Infectious Disease"/>
            <person name="Wu L."/>
            <person name="Ma J."/>
        </authorList>
    </citation>
    <scope>NUCLEOTIDE SEQUENCE [LARGE SCALE GENOMIC DNA]</scope>
    <source>
        <strain evidence="5">CCUG 59778</strain>
    </source>
</reference>
<sequence length="521" mass="55106">MSNRSVAAQSGPPGLILVVDDSESSRLVTSSWLRRRGHEVVEAETGAAGLEMARTLPVDLVVLDVRLPDMSGFEVCEQIKADPATSAIPVVHVSANLIEPDDRAQGLSRGADAYLVEPVDPGVLVATVTAALRYYRARRTAEDLARRLNSLTATSLRIMAAHTVADLADAAASGAAALVGGPATALITLPDGAPCRARADASGEQSAVDDDPDGELAALAPSAQVGARLLAGQDTTVVVARTKPHRPPVAVAVPTALTTAAEHHDLLMQLGQAVAVGVDALHAYLAERSVALTLQRSMLPSKLPRHPLLPMTARYVPATADIDIGGDFYEVTEVGGSFFVAIGDVTGHSIGAATVMGEVRHALRAYALEGLDPAAIIDRLDTLLQRFHRDSLTTMTLMRVDPAARTMSIANAGHIPPLLIEPDGRADYLWIKGHILGVTFPRPPATTVALTPGTTVLLMTDGLIERRDRDIADDLEHLRASVSPTESLDALCDRLLRDYGQDKDDDIALLAFTVLGEETED</sequence>
<dbReference type="RefSeq" id="WP_378249805.1">
    <property type="nucleotide sequence ID" value="NZ_JBHSKF010000013.1"/>
</dbReference>
<dbReference type="PANTHER" id="PTHR43156:SF2">
    <property type="entry name" value="STAGE II SPORULATION PROTEIN E"/>
    <property type="match status" value="1"/>
</dbReference>
<dbReference type="SUPFAM" id="SSF52172">
    <property type="entry name" value="CheY-like"/>
    <property type="match status" value="1"/>
</dbReference>
<dbReference type="Proteomes" id="UP001596157">
    <property type="component" value="Unassembled WGS sequence"/>
</dbReference>
<feature type="domain" description="Response regulatory" evidence="3">
    <location>
        <begin position="15"/>
        <end position="132"/>
    </location>
</feature>
<dbReference type="Pfam" id="PF07228">
    <property type="entry name" value="SpoIIE"/>
    <property type="match status" value="1"/>
</dbReference>
<gene>
    <name evidence="4" type="ORF">ACFPM7_23015</name>
</gene>
<keyword evidence="1" id="KW-0378">Hydrolase</keyword>
<dbReference type="Pfam" id="PF00072">
    <property type="entry name" value="Response_reg"/>
    <property type="match status" value="1"/>
</dbReference>
<dbReference type="Gene3D" id="3.40.50.2300">
    <property type="match status" value="1"/>
</dbReference>
<dbReference type="PANTHER" id="PTHR43156">
    <property type="entry name" value="STAGE II SPORULATION PROTEIN E-RELATED"/>
    <property type="match status" value="1"/>
</dbReference>
<keyword evidence="5" id="KW-1185">Reference proteome</keyword>
<feature type="modified residue" description="4-aspartylphosphate" evidence="2">
    <location>
        <position position="64"/>
    </location>
</feature>
<name>A0ABW0ERC5_9PSEU</name>
<protein>
    <submittedName>
        <fullName evidence="4">SpoIIE family protein phosphatase</fullName>
    </submittedName>
</protein>